<evidence type="ECO:0000313" key="3">
    <source>
        <dbReference type="Proteomes" id="UP000256708"/>
    </source>
</evidence>
<reference evidence="3" key="1">
    <citation type="submission" date="2018-08" db="EMBL/GenBank/DDBJ databases">
        <authorList>
            <person name="Liu Z.-W."/>
            <person name="Du Z.-J."/>
        </authorList>
    </citation>
    <scope>NUCLEOTIDE SEQUENCE [LARGE SCALE GENOMIC DNA]</scope>
    <source>
        <strain evidence="3">H4X</strain>
    </source>
</reference>
<sequence length="176" mass="20859">MPITINRPTIEEYPDYYQEYMNLLPEGDILYILEKQAADLRYMFRKISDERAEEAYAEGKWTMKEVLQHLIDSDRIFGYRALCISRGEEAALPGWDEGKYVYNSLANIRPLESLLDEYELTRRSNMAMFRSFTFEMMNNRGVANGREISLRGLIHVMAAHELHHMHILQTRYLKRK</sequence>
<dbReference type="InterPro" id="IPR024775">
    <property type="entry name" value="DinB-like"/>
</dbReference>
<gene>
    <name evidence="2" type="ORF">DXT99_17085</name>
</gene>
<comment type="caution">
    <text evidence="2">The sequence shown here is derived from an EMBL/GenBank/DDBJ whole genome shotgun (WGS) entry which is preliminary data.</text>
</comment>
<evidence type="ECO:0000259" key="1">
    <source>
        <dbReference type="Pfam" id="PF12867"/>
    </source>
</evidence>
<dbReference type="Proteomes" id="UP000256708">
    <property type="component" value="Unassembled WGS sequence"/>
</dbReference>
<dbReference type="EMBL" id="QRGR01000019">
    <property type="protein sequence ID" value="RDV14014.1"/>
    <property type="molecule type" value="Genomic_DNA"/>
</dbReference>
<dbReference type="InterPro" id="IPR034660">
    <property type="entry name" value="DinB/YfiT-like"/>
</dbReference>
<name>A0A3D8L9I7_9BACT</name>
<dbReference type="Gene3D" id="1.20.120.450">
    <property type="entry name" value="dinb family like domain"/>
    <property type="match status" value="1"/>
</dbReference>
<keyword evidence="3" id="KW-1185">Reference proteome</keyword>
<evidence type="ECO:0000313" key="2">
    <source>
        <dbReference type="EMBL" id="RDV14014.1"/>
    </source>
</evidence>
<protein>
    <submittedName>
        <fullName evidence="2">DinB family protein</fullName>
    </submittedName>
</protein>
<accession>A0A3D8L9I7</accession>
<proteinExistence type="predicted"/>
<dbReference type="RefSeq" id="WP_115566793.1">
    <property type="nucleotide sequence ID" value="NZ_QRGR01000019.1"/>
</dbReference>
<dbReference type="SUPFAM" id="SSF109854">
    <property type="entry name" value="DinB/YfiT-like putative metalloenzymes"/>
    <property type="match status" value="1"/>
</dbReference>
<dbReference type="OrthoDB" id="9793216at2"/>
<dbReference type="Pfam" id="PF12867">
    <property type="entry name" value="DinB_2"/>
    <property type="match status" value="1"/>
</dbReference>
<organism evidence="2 3">
    <name type="scientific">Pontibacter diazotrophicus</name>
    <dbReference type="NCBI Taxonomy" id="1400979"/>
    <lineage>
        <taxon>Bacteria</taxon>
        <taxon>Pseudomonadati</taxon>
        <taxon>Bacteroidota</taxon>
        <taxon>Cytophagia</taxon>
        <taxon>Cytophagales</taxon>
        <taxon>Hymenobacteraceae</taxon>
        <taxon>Pontibacter</taxon>
    </lineage>
</organism>
<feature type="domain" description="DinB-like" evidence="1">
    <location>
        <begin position="33"/>
        <end position="167"/>
    </location>
</feature>
<dbReference type="AlphaFoldDB" id="A0A3D8L9I7"/>